<feature type="region of interest" description="Disordered" evidence="1">
    <location>
        <begin position="91"/>
        <end position="116"/>
    </location>
</feature>
<dbReference type="Gene3D" id="3.90.70.10">
    <property type="entry name" value="Cysteine proteinases"/>
    <property type="match status" value="1"/>
</dbReference>
<protein>
    <submittedName>
        <fullName evidence="2">Uncharacterized protein</fullName>
    </submittedName>
</protein>
<name>A0A6C0CFC1_9ZZZZ</name>
<organism evidence="2">
    <name type="scientific">viral metagenome</name>
    <dbReference type="NCBI Taxonomy" id="1070528"/>
    <lineage>
        <taxon>unclassified sequences</taxon>
        <taxon>metagenomes</taxon>
        <taxon>organismal metagenomes</taxon>
    </lineage>
</organism>
<evidence type="ECO:0000313" key="2">
    <source>
        <dbReference type="EMBL" id="QHT03466.1"/>
    </source>
</evidence>
<dbReference type="EMBL" id="MN739412">
    <property type="protein sequence ID" value="QHT03466.1"/>
    <property type="molecule type" value="Genomic_DNA"/>
</dbReference>
<evidence type="ECO:0000256" key="1">
    <source>
        <dbReference type="SAM" id="MobiDB-lite"/>
    </source>
</evidence>
<accession>A0A6C0CFC1</accession>
<proteinExistence type="predicted"/>
<dbReference type="AlphaFoldDB" id="A0A6C0CFC1"/>
<feature type="compositionally biased region" description="Low complexity" evidence="1">
    <location>
        <begin position="91"/>
        <end position="102"/>
    </location>
</feature>
<reference evidence="2" key="1">
    <citation type="journal article" date="2020" name="Nature">
        <title>Giant virus diversity and host interactions through global metagenomics.</title>
        <authorList>
            <person name="Schulz F."/>
            <person name="Roux S."/>
            <person name="Paez-Espino D."/>
            <person name="Jungbluth S."/>
            <person name="Walsh D.A."/>
            <person name="Denef V.J."/>
            <person name="McMahon K.D."/>
            <person name="Konstantinidis K.T."/>
            <person name="Eloe-Fadrosh E.A."/>
            <person name="Kyrpides N.C."/>
            <person name="Woyke T."/>
        </authorList>
    </citation>
    <scope>NUCLEOTIDE SEQUENCE</scope>
    <source>
        <strain evidence="2">GVMAG-M-3300021079-18</strain>
    </source>
</reference>
<sequence length="470" mass="53718">MESDGSELAASLEGFLKAYRSNNLWFNFGTTEVITDEELRKRLGEGVFSLDEVSNKPDIFPVFGNIKDAVDYHMPALVAYVRSIKETSSSTTLKTKSMATSTRTKRPQPAPSRPQPVEVRGHLELYKKVRGFKWLSDSCFMDSPLVGMFAFKGSPFYENMVVKDLDYNPVELLCGNDEETDEKIRRQIQETLRTDVEELIAGRKFYICSNLRTLVGDSCRPTREVREKIGKTQKTKTVVKRIGLNLAKGIHDPDELYTRLTGALEYSPLEYESYYEYSVDSVWYRISTIIHASTGTLRLNASDKTLDKIRWPGTWDGIISELDTMNIDQQVINDLRTEGASDDVIREIRSLSNRRGIIRKERLVLKKADCFVVSVNRRDYRKPGETGVLTRSIEVDHVMNIDLNGEKKRFVLQAVAYPPRAGHYCCLLKNGTTWFDYNDLDTSKTIAENAIQEARAREIINTRGVLLFYF</sequence>